<dbReference type="Gene3D" id="3.40.190.10">
    <property type="entry name" value="Periplasmic binding protein-like II"/>
    <property type="match status" value="1"/>
</dbReference>
<comment type="similarity">
    <text evidence="1">Belongs to the UPF0065 (bug) family.</text>
</comment>
<gene>
    <name evidence="3" type="ORF">AACH10_13240</name>
</gene>
<comment type="caution">
    <text evidence="3">The sequence shown here is derived from an EMBL/GenBank/DDBJ whole genome shotgun (WGS) entry which is preliminary data.</text>
</comment>
<dbReference type="Proteomes" id="UP001365405">
    <property type="component" value="Unassembled WGS sequence"/>
</dbReference>
<dbReference type="PROSITE" id="PS51318">
    <property type="entry name" value="TAT"/>
    <property type="match status" value="1"/>
</dbReference>
<dbReference type="InterPro" id="IPR005064">
    <property type="entry name" value="BUG"/>
</dbReference>
<dbReference type="PANTHER" id="PTHR42928:SF5">
    <property type="entry name" value="BLR1237 PROTEIN"/>
    <property type="match status" value="1"/>
</dbReference>
<dbReference type="Pfam" id="PF03401">
    <property type="entry name" value="TctC"/>
    <property type="match status" value="1"/>
</dbReference>
<evidence type="ECO:0000256" key="1">
    <source>
        <dbReference type="ARBA" id="ARBA00006987"/>
    </source>
</evidence>
<reference evidence="3 4" key="1">
    <citation type="submission" date="2024-04" db="EMBL/GenBank/DDBJ databases">
        <title>Novel species of the genus Ideonella isolated from streams.</title>
        <authorList>
            <person name="Lu H."/>
        </authorList>
    </citation>
    <scope>NUCLEOTIDE SEQUENCE [LARGE SCALE GENOMIC DNA]</scope>
    <source>
        <strain evidence="3 4">DXS22W</strain>
    </source>
</reference>
<evidence type="ECO:0000313" key="4">
    <source>
        <dbReference type="Proteomes" id="UP001365405"/>
    </source>
</evidence>
<accession>A0ABU9CH83</accession>
<dbReference type="CDD" id="cd07012">
    <property type="entry name" value="PBP2_Bug_TTT"/>
    <property type="match status" value="1"/>
</dbReference>
<organism evidence="3 4">
    <name type="scientific">Pseudaquabacterium inlustre</name>
    <dbReference type="NCBI Taxonomy" id="2984192"/>
    <lineage>
        <taxon>Bacteria</taxon>
        <taxon>Pseudomonadati</taxon>
        <taxon>Pseudomonadota</taxon>
        <taxon>Betaproteobacteria</taxon>
        <taxon>Burkholderiales</taxon>
        <taxon>Sphaerotilaceae</taxon>
        <taxon>Pseudaquabacterium</taxon>
    </lineage>
</organism>
<dbReference type="EMBL" id="JBBUTH010000007">
    <property type="protein sequence ID" value="MEK8051208.1"/>
    <property type="molecule type" value="Genomic_DNA"/>
</dbReference>
<name>A0ABU9CH83_9BURK</name>
<keyword evidence="2" id="KW-0732">Signal</keyword>
<evidence type="ECO:0000256" key="2">
    <source>
        <dbReference type="SAM" id="SignalP"/>
    </source>
</evidence>
<evidence type="ECO:0000313" key="3">
    <source>
        <dbReference type="EMBL" id="MEK8051208.1"/>
    </source>
</evidence>
<feature type="signal peptide" evidence="2">
    <location>
        <begin position="1"/>
        <end position="38"/>
    </location>
</feature>
<feature type="chain" id="PRO_5047299894" evidence="2">
    <location>
        <begin position="39"/>
        <end position="357"/>
    </location>
</feature>
<proteinExistence type="inferred from homology"/>
<dbReference type="PIRSF" id="PIRSF017082">
    <property type="entry name" value="YflP"/>
    <property type="match status" value="1"/>
</dbReference>
<dbReference type="InterPro" id="IPR042100">
    <property type="entry name" value="Bug_dom1"/>
</dbReference>
<sequence length="357" mass="36641">MSVLSPPAESAKRRPTRRRALGLALGGLIGARTAPALAVTTSPGPATPGLTAAASNAAAWPQRPLRLRSAYPAGGVSDEVLRALAARLAPRLGVPVLVDHLPGAGGALAMDWLAHAEPDGQALVFSATSPLTVSPHLGRLRYDPLRDIQPLFAVMAVPLLVVGTPALRAATLAEALRLPGPLRWASSGLATSGHLALEAVRLASGAPIVHVPYKGGGQQISDALGGQFELLSSNVAAAQLALVRQGRLKALAVGADSPLPSLPGVPTLAQAGYPEANLGSTFGLFAPGGTPAPLLDALHQALAATTADEAWRQRLIAADNLPLQLGRAAFTARVQAEWRQRGALVRRLGPALDEARS</sequence>
<dbReference type="RefSeq" id="WP_341410898.1">
    <property type="nucleotide sequence ID" value="NZ_JBBUTH010000007.1"/>
</dbReference>
<dbReference type="InterPro" id="IPR006311">
    <property type="entry name" value="TAT_signal"/>
</dbReference>
<dbReference type="PANTHER" id="PTHR42928">
    <property type="entry name" value="TRICARBOXYLATE-BINDING PROTEIN"/>
    <property type="match status" value="1"/>
</dbReference>
<protein>
    <submittedName>
        <fullName evidence="3">Tripartite tricarboxylate transporter substrate binding protein</fullName>
    </submittedName>
</protein>
<dbReference type="Gene3D" id="3.40.190.150">
    <property type="entry name" value="Bordetella uptake gene, domain 1"/>
    <property type="match status" value="1"/>
</dbReference>
<keyword evidence="4" id="KW-1185">Reference proteome</keyword>